<accession>A0ACB8BNR4</accession>
<protein>
    <submittedName>
        <fullName evidence="1">2-dehydropantoate 2-reductase</fullName>
    </submittedName>
</protein>
<dbReference type="EMBL" id="MU266369">
    <property type="protein sequence ID" value="KAH7927279.1"/>
    <property type="molecule type" value="Genomic_DNA"/>
</dbReference>
<sequence>MQSSGDLNTGVNEMRFYVLGIGPIGSLIAHNLRTVLPRTHPVTLVHKTARQAMAAKELGGTITVETQGVRQTSDGYDAEVFPRGSNVGMGLTHDLDNDATDLPVQEDIRSEPIEALFVTTKAHTTNDAITRLLPRLTSSSTIVLMQNGMGIYEDLLQRVFRNPDDRPHFILGANTHGAWLKGFYHVVHAGVGDIEFGIAPDARGRDFEASLSDQRVPKHDRTLQLDDITQPEDSSFERYRSLRHTVAVLNSLDALQTNWKPIADIQLAMRRKLVVNAVVNPLTAVMGCRNGELFKHDASRRIMHSVCAEAAAVYQAQAEAEAQAWLDSLGPDVDKNQVPIGRLPKALKEEQLVREVLRVAKVTGGNISSMLADVRKGRDTEVDFMNGYLIGLGSQYNIPTPTNSTLLNLVKMRGAIPIDQML</sequence>
<comment type="caution">
    <text evidence="1">The sequence shown here is derived from an EMBL/GenBank/DDBJ whole genome shotgun (WGS) entry which is preliminary data.</text>
</comment>
<evidence type="ECO:0000313" key="1">
    <source>
        <dbReference type="EMBL" id="KAH7927279.1"/>
    </source>
</evidence>
<name>A0ACB8BNR4_9AGAM</name>
<proteinExistence type="predicted"/>
<keyword evidence="2" id="KW-1185">Reference proteome</keyword>
<evidence type="ECO:0000313" key="2">
    <source>
        <dbReference type="Proteomes" id="UP000790709"/>
    </source>
</evidence>
<gene>
    <name evidence="1" type="ORF">BV22DRAFT_1085416</name>
</gene>
<dbReference type="Proteomes" id="UP000790709">
    <property type="component" value="Unassembled WGS sequence"/>
</dbReference>
<organism evidence="1 2">
    <name type="scientific">Leucogyrophana mollusca</name>
    <dbReference type="NCBI Taxonomy" id="85980"/>
    <lineage>
        <taxon>Eukaryota</taxon>
        <taxon>Fungi</taxon>
        <taxon>Dikarya</taxon>
        <taxon>Basidiomycota</taxon>
        <taxon>Agaricomycotina</taxon>
        <taxon>Agaricomycetes</taxon>
        <taxon>Agaricomycetidae</taxon>
        <taxon>Boletales</taxon>
        <taxon>Boletales incertae sedis</taxon>
        <taxon>Leucogyrophana</taxon>
    </lineage>
</organism>
<reference evidence="1" key="1">
    <citation type="journal article" date="2021" name="New Phytol.">
        <title>Evolutionary innovations through gain and loss of genes in the ectomycorrhizal Boletales.</title>
        <authorList>
            <person name="Wu G."/>
            <person name="Miyauchi S."/>
            <person name="Morin E."/>
            <person name="Kuo A."/>
            <person name="Drula E."/>
            <person name="Varga T."/>
            <person name="Kohler A."/>
            <person name="Feng B."/>
            <person name="Cao Y."/>
            <person name="Lipzen A."/>
            <person name="Daum C."/>
            <person name="Hundley H."/>
            <person name="Pangilinan J."/>
            <person name="Johnson J."/>
            <person name="Barry K."/>
            <person name="LaButti K."/>
            <person name="Ng V."/>
            <person name="Ahrendt S."/>
            <person name="Min B."/>
            <person name="Choi I.G."/>
            <person name="Park H."/>
            <person name="Plett J.M."/>
            <person name="Magnuson J."/>
            <person name="Spatafora J.W."/>
            <person name="Nagy L.G."/>
            <person name="Henrissat B."/>
            <person name="Grigoriev I.V."/>
            <person name="Yang Z.L."/>
            <person name="Xu J."/>
            <person name="Martin F.M."/>
        </authorList>
    </citation>
    <scope>NUCLEOTIDE SEQUENCE</scope>
    <source>
        <strain evidence="1">KUC20120723A-06</strain>
    </source>
</reference>